<protein>
    <recommendedName>
        <fullName evidence="3">Lipoprotein</fullName>
    </recommendedName>
</protein>
<dbReference type="Proteomes" id="UP001595947">
    <property type="component" value="Unassembled WGS sequence"/>
</dbReference>
<dbReference type="InterPro" id="IPR006311">
    <property type="entry name" value="TAT_signal"/>
</dbReference>
<dbReference type="PROSITE" id="PS51318">
    <property type="entry name" value="TAT"/>
    <property type="match status" value="1"/>
</dbReference>
<organism evidence="1 2">
    <name type="scientific">Actinomycetospora atypica</name>
    <dbReference type="NCBI Taxonomy" id="1290095"/>
    <lineage>
        <taxon>Bacteria</taxon>
        <taxon>Bacillati</taxon>
        <taxon>Actinomycetota</taxon>
        <taxon>Actinomycetes</taxon>
        <taxon>Pseudonocardiales</taxon>
        <taxon>Pseudonocardiaceae</taxon>
        <taxon>Actinomycetospora</taxon>
    </lineage>
</organism>
<evidence type="ECO:0008006" key="3">
    <source>
        <dbReference type="Google" id="ProtNLM"/>
    </source>
</evidence>
<dbReference type="EMBL" id="JBHSIV010000004">
    <property type="protein sequence ID" value="MFC5061524.1"/>
    <property type="molecule type" value="Genomic_DNA"/>
</dbReference>
<reference evidence="2" key="1">
    <citation type="journal article" date="2019" name="Int. J. Syst. Evol. Microbiol.">
        <title>The Global Catalogue of Microorganisms (GCM) 10K type strain sequencing project: providing services to taxonomists for standard genome sequencing and annotation.</title>
        <authorList>
            <consortium name="The Broad Institute Genomics Platform"/>
            <consortium name="The Broad Institute Genome Sequencing Center for Infectious Disease"/>
            <person name="Wu L."/>
            <person name="Ma J."/>
        </authorList>
    </citation>
    <scope>NUCLEOTIDE SEQUENCE [LARGE SCALE GENOMIC DNA]</scope>
    <source>
        <strain evidence="2">CGMCC 4.7093</strain>
    </source>
</reference>
<gene>
    <name evidence="1" type="ORF">ACFPBZ_04855</name>
</gene>
<keyword evidence="2" id="KW-1185">Reference proteome</keyword>
<proteinExistence type="predicted"/>
<name>A0ABV9YHK9_9PSEU</name>
<evidence type="ECO:0000313" key="1">
    <source>
        <dbReference type="EMBL" id="MFC5061524.1"/>
    </source>
</evidence>
<evidence type="ECO:0000313" key="2">
    <source>
        <dbReference type="Proteomes" id="UP001595947"/>
    </source>
</evidence>
<dbReference type="RefSeq" id="WP_378034880.1">
    <property type="nucleotide sequence ID" value="NZ_JBHSIV010000004.1"/>
</dbReference>
<dbReference type="PROSITE" id="PS51257">
    <property type="entry name" value="PROKAR_LIPOPROTEIN"/>
    <property type="match status" value="1"/>
</dbReference>
<sequence>MSLSRRTALGLGVATGAGLLVGCSGPTIVDTGIAPDVPTRVSTLWSNRADGPMPAAGDDGTPFSVVLSGPTERPAIRGGALVGNLPAAPGATYVGQRLPVPITRLGARFGFGPGDVGGAIALVAFTGENPPRGNLHVAFTPDRWIVGVVADGGVQEIARESYTDPPPQDGTLAQADVRRRGATIWVNAPDGTVHRFDDPRFEAPGGVVATWEFFKLTPDSADVRMAATWAG</sequence>
<comment type="caution">
    <text evidence="1">The sequence shown here is derived from an EMBL/GenBank/DDBJ whole genome shotgun (WGS) entry which is preliminary data.</text>
</comment>
<accession>A0ABV9YHK9</accession>